<dbReference type="Gene3D" id="2.60.120.10">
    <property type="entry name" value="Jelly Rolls"/>
    <property type="match status" value="1"/>
</dbReference>
<dbReference type="PANTHER" id="PTHR40943">
    <property type="entry name" value="CYTOPLASMIC PROTEIN-RELATED"/>
    <property type="match status" value="1"/>
</dbReference>
<name>A0A2A7U2G5_EDWTA</name>
<dbReference type="Pfam" id="PF05899">
    <property type="entry name" value="Cupin_3"/>
    <property type="match status" value="1"/>
</dbReference>
<gene>
    <name evidence="3" type="ORF">CRM76_11535</name>
</gene>
<dbReference type="RefSeq" id="WP_005286855.1">
    <property type="nucleotide sequence ID" value="NZ_AP028090.1"/>
</dbReference>
<dbReference type="InterPro" id="IPR008579">
    <property type="entry name" value="UGlyAH_Cupin_dom"/>
</dbReference>
<dbReference type="SUPFAM" id="SSF51182">
    <property type="entry name" value="RmlC-like cupins"/>
    <property type="match status" value="1"/>
</dbReference>
<evidence type="ECO:0000256" key="1">
    <source>
        <dbReference type="SAM" id="SignalP"/>
    </source>
</evidence>
<dbReference type="AlphaFoldDB" id="A0A2A7U2G5"/>
<feature type="domain" description="(S)-ureidoglycine aminohydrolase cupin" evidence="2">
    <location>
        <begin position="74"/>
        <end position="146"/>
    </location>
</feature>
<dbReference type="GeneID" id="93124344"/>
<organism evidence="3 4">
    <name type="scientific">Edwardsiella tarda</name>
    <dbReference type="NCBI Taxonomy" id="636"/>
    <lineage>
        <taxon>Bacteria</taxon>
        <taxon>Pseudomonadati</taxon>
        <taxon>Pseudomonadota</taxon>
        <taxon>Gammaproteobacteria</taxon>
        <taxon>Enterobacterales</taxon>
        <taxon>Hafniaceae</taxon>
        <taxon>Edwardsiella</taxon>
    </lineage>
</organism>
<protein>
    <submittedName>
        <fullName evidence="3">DUF861 domain-containing protein</fullName>
    </submittedName>
</protein>
<accession>A0A2A7U2G5</accession>
<evidence type="ECO:0000313" key="3">
    <source>
        <dbReference type="EMBL" id="PEH72519.1"/>
    </source>
</evidence>
<evidence type="ECO:0000259" key="2">
    <source>
        <dbReference type="Pfam" id="PF05899"/>
    </source>
</evidence>
<comment type="caution">
    <text evidence="3">The sequence shown here is derived from an EMBL/GenBank/DDBJ whole genome shotgun (WGS) entry which is preliminary data.</text>
</comment>
<dbReference type="Proteomes" id="UP000219788">
    <property type="component" value="Unassembled WGS sequence"/>
</dbReference>
<dbReference type="STRING" id="636.AAW15_07020"/>
<dbReference type="PANTHER" id="PTHR40943:SF1">
    <property type="entry name" value="CYTOPLASMIC PROTEIN"/>
    <property type="match status" value="1"/>
</dbReference>
<evidence type="ECO:0000313" key="4">
    <source>
        <dbReference type="Proteomes" id="UP000219788"/>
    </source>
</evidence>
<dbReference type="OrthoDB" id="663248at2"/>
<feature type="signal peptide" evidence="1">
    <location>
        <begin position="1"/>
        <end position="21"/>
    </location>
</feature>
<feature type="chain" id="PRO_5012247479" evidence="1">
    <location>
        <begin position="22"/>
        <end position="150"/>
    </location>
</feature>
<dbReference type="EMBL" id="PDDV01000013">
    <property type="protein sequence ID" value="PEH72519.1"/>
    <property type="molecule type" value="Genomic_DNA"/>
</dbReference>
<sequence>MKILFLAWTTALFSLTGQAYAAPTSAEPLAILDKARSDMTLAQLDDWGDLSQLQATLLDGDGKIYGKYLINDPARRVDAGYFAVKQNKFSMTFPFSELATVLQGSVTLTNSATGERKTYHPGDSWIIRKGTPIVWETHSAEFVKYYFKVE</sequence>
<reference evidence="4" key="1">
    <citation type="submission" date="2017-09" db="EMBL/GenBank/DDBJ databases">
        <title>FDA dAtabase for Regulatory Grade micrObial Sequences (FDA-ARGOS): Supporting development and validation of Infectious Disease Dx tests.</title>
        <authorList>
            <person name="Goldberg B."/>
            <person name="Campos J."/>
            <person name="Tallon L."/>
            <person name="Sadzewicz L."/>
            <person name="Ott S."/>
            <person name="Zhao X."/>
            <person name="Nagaraj S."/>
            <person name="Vavikolanu K."/>
            <person name="Aluvathingal J."/>
            <person name="Nadendla S."/>
            <person name="Geyer C."/>
            <person name="Sichtig H."/>
        </authorList>
    </citation>
    <scope>NUCLEOTIDE SEQUENCE [LARGE SCALE GENOMIC DNA]</scope>
    <source>
        <strain evidence="4">FDAARGOS_370</strain>
    </source>
</reference>
<keyword evidence="1" id="KW-0732">Signal</keyword>
<dbReference type="InterPro" id="IPR014710">
    <property type="entry name" value="RmlC-like_jellyroll"/>
</dbReference>
<dbReference type="InterPro" id="IPR011051">
    <property type="entry name" value="RmlC_Cupin_sf"/>
</dbReference>
<proteinExistence type="predicted"/>